<dbReference type="InterPro" id="IPR050499">
    <property type="entry name" value="PEP-utilizing_PTS_enzyme"/>
</dbReference>
<dbReference type="Pfam" id="PF00391">
    <property type="entry name" value="PEP-utilizers"/>
    <property type="match status" value="1"/>
</dbReference>
<dbReference type="InterPro" id="IPR036618">
    <property type="entry name" value="PtsI_HPr-bd_sf"/>
</dbReference>
<evidence type="ECO:0000256" key="14">
    <source>
        <dbReference type="ARBA" id="ARBA00022842"/>
    </source>
</evidence>
<keyword evidence="13" id="KW-0418">Kinase</keyword>
<dbReference type="Gene3D" id="1.10.274.10">
    <property type="entry name" value="PtsI, HPr-binding domain"/>
    <property type="match status" value="1"/>
</dbReference>
<dbReference type="PRINTS" id="PR01736">
    <property type="entry name" value="PHPHTRNFRASE"/>
</dbReference>
<dbReference type="SUPFAM" id="SSF52009">
    <property type="entry name" value="Phosphohistidine domain"/>
    <property type="match status" value="1"/>
</dbReference>
<dbReference type="PIRSF" id="PIRSF000732">
    <property type="entry name" value="PTS_enzyme_I"/>
    <property type="match status" value="1"/>
</dbReference>
<evidence type="ECO:0000256" key="15">
    <source>
        <dbReference type="ARBA" id="ARBA00033235"/>
    </source>
</evidence>
<evidence type="ECO:0000256" key="11">
    <source>
        <dbReference type="ARBA" id="ARBA00022683"/>
    </source>
</evidence>
<evidence type="ECO:0000256" key="13">
    <source>
        <dbReference type="ARBA" id="ARBA00022777"/>
    </source>
</evidence>
<keyword evidence="20" id="KW-0670">Pyruvate</keyword>
<evidence type="ECO:0000259" key="18">
    <source>
        <dbReference type="Pfam" id="PF02896"/>
    </source>
</evidence>
<evidence type="ECO:0000256" key="12">
    <source>
        <dbReference type="ARBA" id="ARBA00022723"/>
    </source>
</evidence>
<dbReference type="InterPro" id="IPR008731">
    <property type="entry name" value="PTS_EIN"/>
</dbReference>
<dbReference type="InterPro" id="IPR000121">
    <property type="entry name" value="PEP_util_C"/>
</dbReference>
<comment type="subcellular location">
    <subcellularLocation>
        <location evidence="3">Cytoplasm</location>
    </subcellularLocation>
</comment>
<feature type="domain" description="PEP-utilising enzyme mobile" evidence="17">
    <location>
        <begin position="172"/>
        <end position="244"/>
    </location>
</feature>
<comment type="catalytic activity">
    <reaction evidence="1">
        <text>L-histidyl-[protein] + phosphoenolpyruvate = N(pros)-phospho-L-histidyl-[protein] + pyruvate</text>
        <dbReference type="Rhea" id="RHEA:23880"/>
        <dbReference type="Rhea" id="RHEA-COMP:9745"/>
        <dbReference type="Rhea" id="RHEA-COMP:9746"/>
        <dbReference type="ChEBI" id="CHEBI:15361"/>
        <dbReference type="ChEBI" id="CHEBI:29979"/>
        <dbReference type="ChEBI" id="CHEBI:58702"/>
        <dbReference type="ChEBI" id="CHEBI:64837"/>
        <dbReference type="EC" id="2.7.3.9"/>
    </reaction>
</comment>
<dbReference type="InterPro" id="IPR024692">
    <property type="entry name" value="PTS_EI"/>
</dbReference>
<reference evidence="20" key="1">
    <citation type="submission" date="2018-06" db="EMBL/GenBank/DDBJ databases">
        <authorList>
            <person name="Zhirakovskaya E."/>
        </authorList>
    </citation>
    <scope>NUCLEOTIDE SEQUENCE</scope>
</reference>
<evidence type="ECO:0000313" key="20">
    <source>
        <dbReference type="EMBL" id="VAV82380.1"/>
    </source>
</evidence>
<keyword evidence="12" id="KW-0479">Metal-binding</keyword>
<gene>
    <name evidence="20" type="ORF">MNBD_DELTA01-881</name>
</gene>
<proteinExistence type="inferred from homology"/>
<dbReference type="SUPFAM" id="SSF47831">
    <property type="entry name" value="Enzyme I of the PEP:sugar phosphotransferase system HPr-binding (sub)domain"/>
    <property type="match status" value="1"/>
</dbReference>
<dbReference type="AlphaFoldDB" id="A0A3B0QKM8"/>
<dbReference type="EMBL" id="UOEA01000015">
    <property type="protein sequence ID" value="VAV82380.1"/>
    <property type="molecule type" value="Genomic_DNA"/>
</dbReference>
<evidence type="ECO:0000256" key="9">
    <source>
        <dbReference type="ARBA" id="ARBA00022597"/>
    </source>
</evidence>
<keyword evidence="9" id="KW-0762">Sugar transport</keyword>
<dbReference type="InterPro" id="IPR008279">
    <property type="entry name" value="PEP-util_enz_mobile_dom"/>
</dbReference>
<dbReference type="InterPro" id="IPR015813">
    <property type="entry name" value="Pyrv/PenolPyrv_kinase-like_dom"/>
</dbReference>
<feature type="coiled-coil region" evidence="16">
    <location>
        <begin position="58"/>
        <end position="85"/>
    </location>
</feature>
<sequence length="598" mass="65956">MKKTLDQKKDVVLMRGIGVSSGIVIGKAHLIASAGADVLLGDAVPVCHLDTSGVDGEIHRFREALKVSREQLRKIKRKLAKEERVKEHIGIVDAHLMILNDQMLINDTISVIKKQRINAEWALKAVMKGIKELFDGIDDQYFKERSSDVEHIVDRILVNLAGGKHEKIDDVEEPSIIVAHDLSPTDTAQMGKGNVLAFLTDIGGKTSHTAIMARSLELPAVVGLESVTRSVATGDTVIVDGMTGAVIINPSDSVIDVYEKRKLRYKKYGRALRHYRSLPSETTDGHRVKLLGNMELVSEISSLIDHGSEGVGLYRSEFLFLNRKNLPTEDEHVAAYRHVAMKMSPHPVVVRTLDVGGDKLLAQVDNVEEINPALGLRAIRFSLKRTDIFKTQLRGILRASAHGKIKILFPMISGVEELLRAKLCLEEAKQELSAEGIDYDAAIEVGAMIEVPSAALIADLLAKEVDFFSIGTNDLLQYTLAIDRVNEHVAYLYEPFHPAVLRIIKSVADIAAKEGISVSVCGEMAGEPEHALVFIGMGIDNLSMNAFSLLRVKKLVRSVSFAEAREISKTALGFATAREVEHYVSSRLSAFYKEEYWS</sequence>
<dbReference type="EC" id="2.7.3.9" evidence="5"/>
<dbReference type="GO" id="GO:0046872">
    <property type="term" value="F:metal ion binding"/>
    <property type="evidence" value="ECO:0007669"/>
    <property type="project" value="UniProtKB-KW"/>
</dbReference>
<evidence type="ECO:0000259" key="17">
    <source>
        <dbReference type="Pfam" id="PF00391"/>
    </source>
</evidence>
<dbReference type="PROSITE" id="PS00370">
    <property type="entry name" value="PEP_ENZYMES_PHOS_SITE"/>
    <property type="match status" value="1"/>
</dbReference>
<dbReference type="Gene3D" id="3.50.30.10">
    <property type="entry name" value="Phosphohistidine domain"/>
    <property type="match status" value="1"/>
</dbReference>
<evidence type="ECO:0000256" key="4">
    <source>
        <dbReference type="ARBA" id="ARBA00007837"/>
    </source>
</evidence>
<dbReference type="InterPro" id="IPR040442">
    <property type="entry name" value="Pyrv_kinase-like_dom_sf"/>
</dbReference>
<dbReference type="InterPro" id="IPR018274">
    <property type="entry name" value="PEP_util_AS"/>
</dbReference>
<evidence type="ECO:0000256" key="1">
    <source>
        <dbReference type="ARBA" id="ARBA00000683"/>
    </source>
</evidence>
<evidence type="ECO:0000256" key="16">
    <source>
        <dbReference type="SAM" id="Coils"/>
    </source>
</evidence>
<evidence type="ECO:0000256" key="7">
    <source>
        <dbReference type="ARBA" id="ARBA00022448"/>
    </source>
</evidence>
<dbReference type="GO" id="GO:0008965">
    <property type="term" value="F:phosphoenolpyruvate-protein phosphotransferase activity"/>
    <property type="evidence" value="ECO:0007669"/>
    <property type="project" value="UniProtKB-EC"/>
</dbReference>
<name>A0A3B0QKM8_9ZZZZ</name>
<dbReference type="GO" id="GO:0016301">
    <property type="term" value="F:kinase activity"/>
    <property type="evidence" value="ECO:0007669"/>
    <property type="project" value="UniProtKB-KW"/>
</dbReference>
<dbReference type="Pfam" id="PF05524">
    <property type="entry name" value="PEP-utilisers_N"/>
    <property type="match status" value="1"/>
</dbReference>
<dbReference type="GO" id="GO:0005737">
    <property type="term" value="C:cytoplasm"/>
    <property type="evidence" value="ECO:0007669"/>
    <property type="project" value="UniProtKB-SubCell"/>
</dbReference>
<keyword evidence="11" id="KW-0598">Phosphotransferase system</keyword>
<dbReference type="PROSITE" id="PS00742">
    <property type="entry name" value="PEP_ENZYMES_2"/>
    <property type="match status" value="1"/>
</dbReference>
<comment type="similarity">
    <text evidence="4">Belongs to the PEP-utilizing enzyme family.</text>
</comment>
<keyword evidence="16" id="KW-0175">Coiled coil</keyword>
<feature type="domain" description="Phosphotransferase system enzyme I N-terminal" evidence="19">
    <location>
        <begin position="15"/>
        <end position="145"/>
    </location>
</feature>
<evidence type="ECO:0000256" key="2">
    <source>
        <dbReference type="ARBA" id="ARBA00001946"/>
    </source>
</evidence>
<dbReference type="PANTHER" id="PTHR46244">
    <property type="entry name" value="PHOSPHOENOLPYRUVATE-PROTEIN PHOSPHOTRANSFERASE"/>
    <property type="match status" value="1"/>
</dbReference>
<evidence type="ECO:0000256" key="8">
    <source>
        <dbReference type="ARBA" id="ARBA00022490"/>
    </source>
</evidence>
<dbReference type="PANTHER" id="PTHR46244:SF6">
    <property type="entry name" value="PHOSPHOENOLPYRUVATE-PROTEIN PHOSPHOTRANSFERASE"/>
    <property type="match status" value="1"/>
</dbReference>
<dbReference type="SUPFAM" id="SSF51621">
    <property type="entry name" value="Phosphoenolpyruvate/pyruvate domain"/>
    <property type="match status" value="1"/>
</dbReference>
<keyword evidence="14" id="KW-0460">Magnesium</keyword>
<protein>
    <recommendedName>
        <fullName evidence="6">Phosphoenolpyruvate-protein phosphotransferase</fullName>
        <ecNumber evidence="5">2.7.3.9</ecNumber>
    </recommendedName>
    <alternativeName>
        <fullName evidence="15">Phosphotransferase system, enzyme I</fullName>
    </alternativeName>
</protein>
<keyword evidence="10 20" id="KW-0808">Transferase</keyword>
<dbReference type="InterPro" id="IPR036637">
    <property type="entry name" value="Phosphohistidine_dom_sf"/>
</dbReference>
<organism evidence="20">
    <name type="scientific">hydrothermal vent metagenome</name>
    <dbReference type="NCBI Taxonomy" id="652676"/>
    <lineage>
        <taxon>unclassified sequences</taxon>
        <taxon>metagenomes</taxon>
        <taxon>ecological metagenomes</taxon>
    </lineage>
</organism>
<dbReference type="NCBIfam" id="TIGR01417">
    <property type="entry name" value="PTS_I_fam"/>
    <property type="match status" value="1"/>
</dbReference>
<dbReference type="Pfam" id="PF02896">
    <property type="entry name" value="PEP-utilizers_C"/>
    <property type="match status" value="1"/>
</dbReference>
<evidence type="ECO:0000256" key="6">
    <source>
        <dbReference type="ARBA" id="ARBA00016544"/>
    </source>
</evidence>
<keyword evidence="7" id="KW-0813">Transport</keyword>
<evidence type="ECO:0000256" key="3">
    <source>
        <dbReference type="ARBA" id="ARBA00004496"/>
    </source>
</evidence>
<evidence type="ECO:0000259" key="19">
    <source>
        <dbReference type="Pfam" id="PF05524"/>
    </source>
</evidence>
<feature type="domain" description="PEP-utilising enzyme C-terminal" evidence="18">
    <location>
        <begin position="274"/>
        <end position="559"/>
    </location>
</feature>
<keyword evidence="8" id="KW-0963">Cytoplasm</keyword>
<evidence type="ECO:0000256" key="10">
    <source>
        <dbReference type="ARBA" id="ARBA00022679"/>
    </source>
</evidence>
<dbReference type="InterPro" id="IPR023151">
    <property type="entry name" value="PEP_util_CS"/>
</dbReference>
<dbReference type="InterPro" id="IPR006318">
    <property type="entry name" value="PTS_EI-like"/>
</dbReference>
<accession>A0A3B0QKM8</accession>
<dbReference type="Gene3D" id="3.20.20.60">
    <property type="entry name" value="Phosphoenolpyruvate-binding domains"/>
    <property type="match status" value="1"/>
</dbReference>
<dbReference type="GO" id="GO:0009401">
    <property type="term" value="P:phosphoenolpyruvate-dependent sugar phosphotransferase system"/>
    <property type="evidence" value="ECO:0007669"/>
    <property type="project" value="UniProtKB-KW"/>
</dbReference>
<evidence type="ECO:0000256" key="5">
    <source>
        <dbReference type="ARBA" id="ARBA00012232"/>
    </source>
</evidence>
<comment type="cofactor">
    <cofactor evidence="2">
        <name>Mg(2+)</name>
        <dbReference type="ChEBI" id="CHEBI:18420"/>
    </cofactor>
</comment>